<name>A0ABV3TMJ1_9RHOB</name>
<protein>
    <submittedName>
        <fullName evidence="2">Hint domain-containing protein</fullName>
    </submittedName>
</protein>
<proteinExistence type="predicted"/>
<sequence length="369" mass="40369">MRAEKQAPVDETRQMNKARYQGTFVISWAQTEIDGTPSPAPDIVTVGANWRWSGEALRVDGPNDLLILRDALGDDLRRARAAKVVRRLLGDALGARRLPIDLSEDQDSPNQSFTVTDGYHAYVVTLIELSDTGARLLMFSGRIPPADSDLWVVDRALDLRPKAARNGPAGVICFTPGTLINTPDGRRPVEALRPGDAVATRDDGAQAIRWIGQRRISGARLHAMPHLRPVRIAGGALGLDRPDADLLVSPQHRMLLRGPSARALFAEDEVLVRACDLVNGRSIRFEGGMPELHYIHLLLDRHEVLWANGLETESFHPASTALEMIAPDQRAGLSEIVPEVADNPLSYGAYARRALKSSEAAILRHDLAA</sequence>
<feature type="domain" description="Hedgehog/Intein (Hint)" evidence="1">
    <location>
        <begin position="172"/>
        <end position="318"/>
    </location>
</feature>
<evidence type="ECO:0000313" key="2">
    <source>
        <dbReference type="EMBL" id="MEX1662786.1"/>
    </source>
</evidence>
<dbReference type="InterPro" id="IPR028992">
    <property type="entry name" value="Hedgehog/Intein_dom"/>
</dbReference>
<dbReference type="InterPro" id="IPR036844">
    <property type="entry name" value="Hint_dom_sf"/>
</dbReference>
<comment type="caution">
    <text evidence="2">The sequence shown here is derived from an EMBL/GenBank/DDBJ whole genome shotgun (WGS) entry which is preliminary data.</text>
</comment>
<dbReference type="SUPFAM" id="SSF51294">
    <property type="entry name" value="Hedgehog/intein (Hint) domain"/>
    <property type="match status" value="1"/>
</dbReference>
<dbReference type="Pfam" id="PF13403">
    <property type="entry name" value="Hint_2"/>
    <property type="match status" value="1"/>
</dbReference>
<gene>
    <name evidence="2" type="ORF">AB4874_14190</name>
</gene>
<accession>A0ABV3TMJ1</accession>
<evidence type="ECO:0000259" key="1">
    <source>
        <dbReference type="Pfam" id="PF13403"/>
    </source>
</evidence>
<dbReference type="EMBL" id="JBFRYC010000009">
    <property type="protein sequence ID" value="MEX1662786.1"/>
    <property type="molecule type" value="Genomic_DNA"/>
</dbReference>
<keyword evidence="3" id="KW-1185">Reference proteome</keyword>
<dbReference type="Proteomes" id="UP001557465">
    <property type="component" value="Unassembled WGS sequence"/>
</dbReference>
<reference evidence="2 3" key="1">
    <citation type="journal article" date="2011" name="Int. J. Syst. Evol. Microbiol.">
        <title>Zhongshania antarctica gen. nov., sp. nov. and Zhongshania guokunii sp. nov., gammaproteobacteria respectively isolated from coastal attached (fast) ice and surface seawater of the Antarctic.</title>
        <authorList>
            <person name="Li H.J."/>
            <person name="Zhang X.Y."/>
            <person name="Chen C.X."/>
            <person name="Zhang Y.J."/>
            <person name="Gao Z.M."/>
            <person name="Yu Y."/>
            <person name="Chen X.L."/>
            <person name="Chen B."/>
            <person name="Zhang Y.Z."/>
        </authorList>
    </citation>
    <scope>NUCLEOTIDE SEQUENCE [LARGE SCALE GENOMIC DNA]</scope>
    <source>
        <strain evidence="2 3">15-R06ZXC-3</strain>
    </source>
</reference>
<dbReference type="Gene3D" id="2.170.16.10">
    <property type="entry name" value="Hedgehog/Intein (Hint) domain"/>
    <property type="match status" value="1"/>
</dbReference>
<evidence type="ECO:0000313" key="3">
    <source>
        <dbReference type="Proteomes" id="UP001557465"/>
    </source>
</evidence>
<organism evidence="2 3">
    <name type="scientific">Thioclava arctica</name>
    <dbReference type="NCBI Taxonomy" id="3238301"/>
    <lineage>
        <taxon>Bacteria</taxon>
        <taxon>Pseudomonadati</taxon>
        <taxon>Pseudomonadota</taxon>
        <taxon>Alphaproteobacteria</taxon>
        <taxon>Rhodobacterales</taxon>
        <taxon>Paracoccaceae</taxon>
        <taxon>Thioclava</taxon>
    </lineage>
</organism>
<dbReference type="RefSeq" id="WP_368392479.1">
    <property type="nucleotide sequence ID" value="NZ_JBFRYC010000009.1"/>
</dbReference>